<evidence type="ECO:0000313" key="5">
    <source>
        <dbReference type="RefSeq" id="XP_028031070.1"/>
    </source>
</evidence>
<name>A0A6J2JNG6_BOMMA</name>
<dbReference type="AlphaFoldDB" id="A0A6J2JNG6"/>
<sequence length="133" mass="15405">MICPDFLEFQDILKKMRILDDKIVYALNTSIPTESFKAKIDATAACHDLYSQIRTGHSERENVIKNCILATAESVKKLKAVKEEKPNDLEVLRNLKAEQKKLRLLQTELSVEEVIQEKTTKLFTEKCRSYYKP</sequence>
<accession>A0A6J2JNG6</accession>
<dbReference type="PANTHER" id="PTHR31905:SF2">
    <property type="entry name" value="PROTEIN MIX23"/>
    <property type="match status" value="1"/>
</dbReference>
<protein>
    <recommendedName>
        <fullName evidence="2">Protein MIX23</fullName>
    </recommendedName>
    <alternativeName>
        <fullName evidence="3">Coiled-coil domain-containing protein 58</fullName>
    </alternativeName>
</protein>
<dbReference type="OrthoDB" id="5593818at2759"/>
<dbReference type="RefSeq" id="XP_028031070.1">
    <property type="nucleotide sequence ID" value="XM_028175269.1"/>
</dbReference>
<comment type="similarity">
    <text evidence="1">Belongs to the MIX23 family.</text>
</comment>
<dbReference type="KEGG" id="bman:114243684"/>
<keyword evidence="4" id="KW-1185">Reference proteome</keyword>
<dbReference type="CTD" id="40159"/>
<organism evidence="4 5">
    <name type="scientific">Bombyx mandarina</name>
    <name type="common">Wild silk moth</name>
    <name type="synonym">Wild silkworm</name>
    <dbReference type="NCBI Taxonomy" id="7092"/>
    <lineage>
        <taxon>Eukaryota</taxon>
        <taxon>Metazoa</taxon>
        <taxon>Ecdysozoa</taxon>
        <taxon>Arthropoda</taxon>
        <taxon>Hexapoda</taxon>
        <taxon>Insecta</taxon>
        <taxon>Pterygota</taxon>
        <taxon>Neoptera</taxon>
        <taxon>Endopterygota</taxon>
        <taxon>Lepidoptera</taxon>
        <taxon>Glossata</taxon>
        <taxon>Ditrysia</taxon>
        <taxon>Bombycoidea</taxon>
        <taxon>Bombycidae</taxon>
        <taxon>Bombycinae</taxon>
        <taxon>Bombyx</taxon>
    </lineage>
</organism>
<dbReference type="GO" id="GO:0005758">
    <property type="term" value="C:mitochondrial intermembrane space"/>
    <property type="evidence" value="ECO:0007669"/>
    <property type="project" value="InterPro"/>
</dbReference>
<evidence type="ECO:0000256" key="3">
    <source>
        <dbReference type="ARBA" id="ARBA00030733"/>
    </source>
</evidence>
<dbReference type="Proteomes" id="UP000504629">
    <property type="component" value="Unplaced"/>
</dbReference>
<evidence type="ECO:0000313" key="4">
    <source>
        <dbReference type="Proteomes" id="UP000504629"/>
    </source>
</evidence>
<reference evidence="5" key="1">
    <citation type="submission" date="2025-08" db="UniProtKB">
        <authorList>
            <consortium name="RefSeq"/>
        </authorList>
    </citation>
    <scope>IDENTIFICATION</scope>
    <source>
        <tissue evidence="5">Silk gland</tissue>
    </source>
</reference>
<dbReference type="Pfam" id="PF09774">
    <property type="entry name" value="MIX23"/>
    <property type="match status" value="1"/>
</dbReference>
<evidence type="ECO:0000256" key="1">
    <source>
        <dbReference type="ARBA" id="ARBA00024204"/>
    </source>
</evidence>
<dbReference type="PANTHER" id="PTHR31905">
    <property type="entry name" value="COILED-COIL DOMAIN-CONTAINING PROTEIN 58"/>
    <property type="match status" value="1"/>
</dbReference>
<evidence type="ECO:0000256" key="2">
    <source>
        <dbReference type="ARBA" id="ARBA00024228"/>
    </source>
</evidence>
<proteinExistence type="inferred from homology"/>
<dbReference type="GeneID" id="114243684"/>
<gene>
    <name evidence="5" type="primary">LOC114243684</name>
</gene>
<dbReference type="InterPro" id="IPR019171">
    <property type="entry name" value="MIX23"/>
</dbReference>